<dbReference type="NCBIfam" id="NF006683">
    <property type="entry name" value="PRK09229.1-4"/>
    <property type="match status" value="1"/>
</dbReference>
<evidence type="ECO:0000259" key="5">
    <source>
        <dbReference type="Pfam" id="PF01979"/>
    </source>
</evidence>
<dbReference type="Pfam" id="PF22429">
    <property type="entry name" value="HutF_N"/>
    <property type="match status" value="1"/>
</dbReference>
<dbReference type="InterPro" id="IPR006680">
    <property type="entry name" value="Amidohydro-rel"/>
</dbReference>
<sequence>MSRHNIQVWHDGLEQKETRVTGALWFETVLLPGGWADRVRMAEAGGKIAAVEIGAEPQQGDERVPIGLPGLPNIHSHAFQRGMAGLAEARGHTDDDFWSWREVMYRFVDRLNPDDVEAIAAQAFAEMLEGGFTRVGEFHYLHHDLDGHAYADPAELSARIAAAASATGIGLTLLPVFYAHSGFGGAPPSHGQRRFINDPDRFAKLAQAAKAACAGLPDAVVGVAPHSLRAVTPDELALVSQVFRDAPMHIHIAEQVREVEDCLAWSGRRPVAWLLDEAGADARWCLVHATHVTEAETGALARTGAVAGICPVTEANLGDGVFPTDRYLAAGGAFAVGSDSNILISAAEELRTLEYAQRLTRRARNVLAGGAGTSTGRTLFDGALAGGAQALGVSGEGLAVGAPLDVVSLNAESPSLIGRRGDELLDAWIFAARPGAVDRVWRRGRKVVEGGRHVAAEPIAARYRRTLEKVLAD</sequence>
<evidence type="ECO:0000256" key="2">
    <source>
        <dbReference type="ARBA" id="ARBA00022723"/>
    </source>
</evidence>
<dbReference type="NCBIfam" id="TIGR02022">
    <property type="entry name" value="hutF"/>
    <property type="match status" value="1"/>
</dbReference>
<keyword evidence="2" id="KW-0479">Metal-binding</keyword>
<name>A0A975IV97_9CAUL</name>
<dbReference type="PANTHER" id="PTHR11271">
    <property type="entry name" value="GUANINE DEAMINASE"/>
    <property type="match status" value="1"/>
</dbReference>
<feature type="domain" description="Formimidoylglutamate deiminase N-terminal" evidence="6">
    <location>
        <begin position="29"/>
        <end position="63"/>
    </location>
</feature>
<dbReference type="EC" id="3.5.3.13" evidence="7"/>
<evidence type="ECO:0000256" key="1">
    <source>
        <dbReference type="ARBA" id="ARBA00001947"/>
    </source>
</evidence>
<organism evidence="7 8">
    <name type="scientific">Phenylobacterium montanum</name>
    <dbReference type="NCBI Taxonomy" id="2823693"/>
    <lineage>
        <taxon>Bacteria</taxon>
        <taxon>Pseudomonadati</taxon>
        <taxon>Pseudomonadota</taxon>
        <taxon>Alphaproteobacteria</taxon>
        <taxon>Caulobacterales</taxon>
        <taxon>Caulobacteraceae</taxon>
        <taxon>Phenylobacterium</taxon>
    </lineage>
</organism>
<dbReference type="GO" id="GO:0005829">
    <property type="term" value="C:cytosol"/>
    <property type="evidence" value="ECO:0007669"/>
    <property type="project" value="TreeGrafter"/>
</dbReference>
<dbReference type="SUPFAM" id="SSF51556">
    <property type="entry name" value="Metallo-dependent hydrolases"/>
    <property type="match status" value="1"/>
</dbReference>
<comment type="cofactor">
    <cofactor evidence="1">
        <name>Zn(2+)</name>
        <dbReference type="ChEBI" id="CHEBI:29105"/>
    </cofactor>
</comment>
<dbReference type="Gene3D" id="3.20.20.140">
    <property type="entry name" value="Metal-dependent hydrolases"/>
    <property type="match status" value="1"/>
</dbReference>
<dbReference type="NCBIfam" id="NF006684">
    <property type="entry name" value="PRK09229.1-5"/>
    <property type="match status" value="1"/>
</dbReference>
<gene>
    <name evidence="7" type="ORF">KCG34_02470</name>
</gene>
<dbReference type="Pfam" id="PF01979">
    <property type="entry name" value="Amidohydro_1"/>
    <property type="match status" value="1"/>
</dbReference>
<evidence type="ECO:0000256" key="3">
    <source>
        <dbReference type="ARBA" id="ARBA00022801"/>
    </source>
</evidence>
<dbReference type="InterPro" id="IPR010252">
    <property type="entry name" value="HutF"/>
</dbReference>
<dbReference type="InterPro" id="IPR051607">
    <property type="entry name" value="Metallo-dep_hydrolases"/>
</dbReference>
<accession>A0A975IV97</accession>
<dbReference type="AlphaFoldDB" id="A0A975IV97"/>
<dbReference type="Proteomes" id="UP000676409">
    <property type="component" value="Chromosome"/>
</dbReference>
<dbReference type="PANTHER" id="PTHR11271:SF48">
    <property type="entry name" value="AMIDOHYDROLASE-RELATED DOMAIN-CONTAINING PROTEIN"/>
    <property type="match status" value="1"/>
</dbReference>
<protein>
    <submittedName>
        <fullName evidence="7">Formimidoylglutamate deiminase</fullName>
        <ecNumber evidence="7">3.5.3.13</ecNumber>
    </submittedName>
</protein>
<keyword evidence="3 7" id="KW-0378">Hydrolase</keyword>
<evidence type="ECO:0000313" key="7">
    <source>
        <dbReference type="EMBL" id="QUD88772.1"/>
    </source>
</evidence>
<dbReference type="SUPFAM" id="SSF51338">
    <property type="entry name" value="Composite domain of metallo-dependent hydrolases"/>
    <property type="match status" value="1"/>
</dbReference>
<proteinExistence type="predicted"/>
<dbReference type="GO" id="GO:0050416">
    <property type="term" value="F:formimidoylglutamate deiminase activity"/>
    <property type="evidence" value="ECO:0007669"/>
    <property type="project" value="UniProtKB-EC"/>
</dbReference>
<dbReference type="EMBL" id="CP073078">
    <property type="protein sequence ID" value="QUD88772.1"/>
    <property type="molecule type" value="Genomic_DNA"/>
</dbReference>
<evidence type="ECO:0000313" key="8">
    <source>
        <dbReference type="Proteomes" id="UP000676409"/>
    </source>
</evidence>
<dbReference type="InterPro" id="IPR032466">
    <property type="entry name" value="Metal_Hydrolase"/>
</dbReference>
<dbReference type="KEGG" id="caul:KCG34_02470"/>
<keyword evidence="8" id="KW-1185">Reference proteome</keyword>
<dbReference type="GO" id="GO:0046872">
    <property type="term" value="F:metal ion binding"/>
    <property type="evidence" value="ECO:0007669"/>
    <property type="project" value="UniProtKB-KW"/>
</dbReference>
<evidence type="ECO:0000259" key="6">
    <source>
        <dbReference type="Pfam" id="PF22429"/>
    </source>
</evidence>
<dbReference type="NCBIfam" id="NF006681">
    <property type="entry name" value="PRK09229.1-2"/>
    <property type="match status" value="1"/>
</dbReference>
<dbReference type="InterPro" id="IPR011059">
    <property type="entry name" value="Metal-dep_hydrolase_composite"/>
</dbReference>
<evidence type="ECO:0000256" key="4">
    <source>
        <dbReference type="ARBA" id="ARBA00022833"/>
    </source>
</evidence>
<reference evidence="7" key="1">
    <citation type="submission" date="2021-04" db="EMBL/GenBank/DDBJ databases">
        <title>The complete genome sequence of Caulobacter sp. S6.</title>
        <authorList>
            <person name="Tang Y."/>
            <person name="Ouyang W."/>
            <person name="Liu Q."/>
            <person name="Huang B."/>
            <person name="Guo Z."/>
            <person name="Lei P."/>
        </authorList>
    </citation>
    <scope>NUCLEOTIDE SEQUENCE</scope>
    <source>
        <strain evidence="7">S6</strain>
    </source>
</reference>
<dbReference type="InterPro" id="IPR055156">
    <property type="entry name" value="HutF-like_N"/>
</dbReference>
<keyword evidence="4" id="KW-0862">Zinc</keyword>
<dbReference type="Gene3D" id="2.30.40.10">
    <property type="entry name" value="Urease, subunit C, domain 1"/>
    <property type="match status" value="1"/>
</dbReference>
<feature type="domain" description="Amidohydrolase-related" evidence="5">
    <location>
        <begin position="68"/>
        <end position="447"/>
    </location>
</feature>
<dbReference type="GO" id="GO:0019239">
    <property type="term" value="F:deaminase activity"/>
    <property type="evidence" value="ECO:0007669"/>
    <property type="project" value="TreeGrafter"/>
</dbReference>